<evidence type="ECO:0000313" key="1">
    <source>
        <dbReference type="EMBL" id="KAI5659287.1"/>
    </source>
</evidence>
<comment type="caution">
    <text evidence="1">The sequence shown here is derived from an EMBL/GenBank/DDBJ whole genome shotgun (WGS) entry which is preliminary data.</text>
</comment>
<organism evidence="1 2">
    <name type="scientific">Catharanthus roseus</name>
    <name type="common">Madagascar periwinkle</name>
    <name type="synonym">Vinca rosea</name>
    <dbReference type="NCBI Taxonomy" id="4058"/>
    <lineage>
        <taxon>Eukaryota</taxon>
        <taxon>Viridiplantae</taxon>
        <taxon>Streptophyta</taxon>
        <taxon>Embryophyta</taxon>
        <taxon>Tracheophyta</taxon>
        <taxon>Spermatophyta</taxon>
        <taxon>Magnoliopsida</taxon>
        <taxon>eudicotyledons</taxon>
        <taxon>Gunneridae</taxon>
        <taxon>Pentapetalae</taxon>
        <taxon>asterids</taxon>
        <taxon>lamiids</taxon>
        <taxon>Gentianales</taxon>
        <taxon>Apocynaceae</taxon>
        <taxon>Rauvolfioideae</taxon>
        <taxon>Vinceae</taxon>
        <taxon>Catharanthinae</taxon>
        <taxon>Catharanthus</taxon>
    </lineage>
</organism>
<name>A0ACC0AFR6_CATRO</name>
<keyword evidence="2" id="KW-1185">Reference proteome</keyword>
<protein>
    <submittedName>
        <fullName evidence="1">Uncharacterized protein</fullName>
    </submittedName>
</protein>
<sequence length="428" mass="49436">MKVNTHLIVTQYLSSRTSDRRPYVTLGCEHGGANKPRTKPIVDNEEEEVQIKRRGHNHAIGVYTHGHAQAVKLTKKQLIQTKQFMKSHVLPRNILRFFQEQNVGCVVSAQKIYNVVAKIKKNRMYNMPLLEVVGMTPIGKNFTVATTFMRNEQAMTYRWVLQQIKHLYFSSTMSIESQQDLNVHEPKWRKRPDFLYYLFTTWLNPLAHKFVRVWTGRVMHFGVDTTNRAESEHSILKLWLSTCHGDLDTVFLNIDSLIQSQITDIKSSLENSRTKEKFNAKSNLILRNISNKISHLALKNIWVEIKRAAEIIDDPKNKCGHYMRISQGLPCSCELITWFGHMLPIQFFSSFNIGEDTDMDSEMHSLIDLLHQISTGLISKVREMHRLVKGLLDSVLPVDPCMTLTSPPEVAVTKERKKTNSTKRDKSY</sequence>
<reference evidence="2" key="1">
    <citation type="journal article" date="2023" name="Nat. Plants">
        <title>Single-cell RNA sequencing provides a high-resolution roadmap for understanding the multicellular compartmentation of specialized metabolism.</title>
        <authorList>
            <person name="Sun S."/>
            <person name="Shen X."/>
            <person name="Li Y."/>
            <person name="Li Y."/>
            <person name="Wang S."/>
            <person name="Li R."/>
            <person name="Zhang H."/>
            <person name="Shen G."/>
            <person name="Guo B."/>
            <person name="Wei J."/>
            <person name="Xu J."/>
            <person name="St-Pierre B."/>
            <person name="Chen S."/>
            <person name="Sun C."/>
        </authorList>
    </citation>
    <scope>NUCLEOTIDE SEQUENCE [LARGE SCALE GENOMIC DNA]</scope>
</reference>
<dbReference type="Proteomes" id="UP001060085">
    <property type="component" value="Linkage Group LG06"/>
</dbReference>
<evidence type="ECO:0000313" key="2">
    <source>
        <dbReference type="Proteomes" id="UP001060085"/>
    </source>
</evidence>
<gene>
    <name evidence="1" type="ORF">M9H77_28080</name>
</gene>
<accession>A0ACC0AFR6</accession>
<proteinExistence type="predicted"/>
<dbReference type="EMBL" id="CM044706">
    <property type="protein sequence ID" value="KAI5659287.1"/>
    <property type="molecule type" value="Genomic_DNA"/>
</dbReference>